<dbReference type="InterPro" id="IPR020843">
    <property type="entry name" value="ER"/>
</dbReference>
<evidence type="ECO:0000256" key="2">
    <source>
        <dbReference type="ARBA" id="ARBA00023002"/>
    </source>
</evidence>
<dbReference type="Gene3D" id="3.90.180.10">
    <property type="entry name" value="Medium-chain alcohol dehydrogenases, catalytic domain"/>
    <property type="match status" value="1"/>
</dbReference>
<gene>
    <name evidence="4" type="ORF">ACFQGD_25630</name>
</gene>
<dbReference type="PANTHER" id="PTHR48106:SF18">
    <property type="entry name" value="QUINONE OXIDOREDUCTASE PIG3"/>
    <property type="match status" value="1"/>
</dbReference>
<keyword evidence="2" id="KW-0560">Oxidoreductase</keyword>
<organism evidence="4 5">
    <name type="scientific">Haloechinothrix salitolerans</name>
    <dbReference type="NCBI Taxonomy" id="926830"/>
    <lineage>
        <taxon>Bacteria</taxon>
        <taxon>Bacillati</taxon>
        <taxon>Actinomycetota</taxon>
        <taxon>Actinomycetes</taxon>
        <taxon>Pseudonocardiales</taxon>
        <taxon>Pseudonocardiaceae</taxon>
        <taxon>Haloechinothrix</taxon>
    </lineage>
</organism>
<keyword evidence="1" id="KW-0521">NADP</keyword>
<dbReference type="InterPro" id="IPR013149">
    <property type="entry name" value="ADH-like_C"/>
</dbReference>
<name>A0ABW2C583_9PSEU</name>
<dbReference type="RefSeq" id="WP_345402469.1">
    <property type="nucleotide sequence ID" value="NZ_BAABLA010000110.1"/>
</dbReference>
<accession>A0ABW2C583</accession>
<proteinExistence type="predicted"/>
<dbReference type="Pfam" id="PF08240">
    <property type="entry name" value="ADH_N"/>
    <property type="match status" value="1"/>
</dbReference>
<dbReference type="InterPro" id="IPR036291">
    <property type="entry name" value="NAD(P)-bd_dom_sf"/>
</dbReference>
<comment type="caution">
    <text evidence="4">The sequence shown here is derived from an EMBL/GenBank/DDBJ whole genome shotgun (WGS) entry which is preliminary data.</text>
</comment>
<feature type="domain" description="Enoyl reductase (ER)" evidence="3">
    <location>
        <begin position="7"/>
        <end position="341"/>
    </location>
</feature>
<dbReference type="Pfam" id="PF00107">
    <property type="entry name" value="ADH_zinc_N"/>
    <property type="match status" value="1"/>
</dbReference>
<dbReference type="SMART" id="SM00829">
    <property type="entry name" value="PKS_ER"/>
    <property type="match status" value="1"/>
</dbReference>
<evidence type="ECO:0000256" key="1">
    <source>
        <dbReference type="ARBA" id="ARBA00022857"/>
    </source>
</evidence>
<dbReference type="SUPFAM" id="SSF50129">
    <property type="entry name" value="GroES-like"/>
    <property type="match status" value="1"/>
</dbReference>
<dbReference type="InterPro" id="IPR013154">
    <property type="entry name" value="ADH-like_N"/>
</dbReference>
<evidence type="ECO:0000259" key="3">
    <source>
        <dbReference type="SMART" id="SM00829"/>
    </source>
</evidence>
<evidence type="ECO:0000313" key="5">
    <source>
        <dbReference type="Proteomes" id="UP001596337"/>
    </source>
</evidence>
<dbReference type="EMBL" id="JBHSXX010000001">
    <property type="protein sequence ID" value="MFC6870520.1"/>
    <property type="molecule type" value="Genomic_DNA"/>
</dbReference>
<keyword evidence="5" id="KW-1185">Reference proteome</keyword>
<dbReference type="SUPFAM" id="SSF51735">
    <property type="entry name" value="NAD(P)-binding Rossmann-fold domains"/>
    <property type="match status" value="1"/>
</dbReference>
<dbReference type="Proteomes" id="UP001596337">
    <property type="component" value="Unassembled WGS sequence"/>
</dbReference>
<protein>
    <submittedName>
        <fullName evidence="4">Zinc-binding dehydrogenase</fullName>
    </submittedName>
</protein>
<sequence>MRVRQFGGIDQLGVEDVPIPSPLPGQVLIRLRAAGLNQADILVREGRFIEIERQQRLPISPGVEGAGEVVAVGEGVTTHKVEDRVVILPMLTCHACPACASGEVSRCPELRIVGEHCDGTYVEYIALPAANALLAPPQPSWEQLAVSVVGYMTAWHMLLTRGGLRSGETVVVVGAGSGMGSAAIQVAKSVGAAVIATTGSDAKCGRALEVGADHAVNYADRNDWHDAVKELTNGKGADLVHDTVGGATFQRSINALRHGGRLVCMGSHSGRSAEVQLVSIHRNEVDIRGCHTASMSEVREFLPKIGSDWLQPIVDTTFSMNEVQAAHERLASPERFGKVALLL</sequence>
<dbReference type="InterPro" id="IPR011032">
    <property type="entry name" value="GroES-like_sf"/>
</dbReference>
<dbReference type="PANTHER" id="PTHR48106">
    <property type="entry name" value="QUINONE OXIDOREDUCTASE PIG3-RELATED"/>
    <property type="match status" value="1"/>
</dbReference>
<evidence type="ECO:0000313" key="4">
    <source>
        <dbReference type="EMBL" id="MFC6870520.1"/>
    </source>
</evidence>
<reference evidence="5" key="1">
    <citation type="journal article" date="2019" name="Int. J. Syst. Evol. Microbiol.">
        <title>The Global Catalogue of Microorganisms (GCM) 10K type strain sequencing project: providing services to taxonomists for standard genome sequencing and annotation.</title>
        <authorList>
            <consortium name="The Broad Institute Genomics Platform"/>
            <consortium name="The Broad Institute Genome Sequencing Center for Infectious Disease"/>
            <person name="Wu L."/>
            <person name="Ma J."/>
        </authorList>
    </citation>
    <scope>NUCLEOTIDE SEQUENCE [LARGE SCALE GENOMIC DNA]</scope>
    <source>
        <strain evidence="5">KCTC 32255</strain>
    </source>
</reference>